<dbReference type="RefSeq" id="XP_031549605.1">
    <property type="nucleotide sequence ID" value="XM_031693745.1"/>
</dbReference>
<dbReference type="Gene3D" id="3.40.33.10">
    <property type="entry name" value="CAP"/>
    <property type="match status" value="2"/>
</dbReference>
<feature type="region of interest" description="Disordered" evidence="1">
    <location>
        <begin position="153"/>
        <end position="200"/>
    </location>
</feature>
<dbReference type="CDD" id="cd05382">
    <property type="entry name" value="CAP_GAPR1-like"/>
    <property type="match status" value="2"/>
</dbReference>
<feature type="domain" description="SCP" evidence="2">
    <location>
        <begin position="18"/>
        <end position="153"/>
    </location>
</feature>
<dbReference type="KEGG" id="aten:116287116"/>
<gene>
    <name evidence="4" type="primary">LOC116287116</name>
</gene>
<feature type="domain" description="SCP" evidence="2">
    <location>
        <begin position="215"/>
        <end position="349"/>
    </location>
</feature>
<name>A0A6P8HAT5_ACTTE</name>
<dbReference type="FunFam" id="3.40.33.10:FF:000002">
    <property type="entry name" value="Golgi-associated plant pathogenesis-related protein 1"/>
    <property type="match status" value="2"/>
</dbReference>
<dbReference type="PANTHER" id="PTHR10334">
    <property type="entry name" value="CYSTEINE-RICH SECRETORY PROTEIN-RELATED"/>
    <property type="match status" value="1"/>
</dbReference>
<dbReference type="GeneID" id="116287116"/>
<feature type="compositionally biased region" description="Polar residues" evidence="1">
    <location>
        <begin position="164"/>
        <end position="181"/>
    </location>
</feature>
<evidence type="ECO:0000313" key="3">
    <source>
        <dbReference type="Proteomes" id="UP000515163"/>
    </source>
</evidence>
<dbReference type="InParanoid" id="A0A6P8HAT5"/>
<dbReference type="SMART" id="SM00198">
    <property type="entry name" value="SCP"/>
    <property type="match status" value="2"/>
</dbReference>
<dbReference type="OrthoDB" id="337038at2759"/>
<dbReference type="InterPro" id="IPR014044">
    <property type="entry name" value="CAP_dom"/>
</dbReference>
<dbReference type="InterPro" id="IPR034113">
    <property type="entry name" value="SCP_GAPR1-like"/>
</dbReference>
<dbReference type="PRINTS" id="PR00837">
    <property type="entry name" value="V5TPXLIKE"/>
</dbReference>
<keyword evidence="3" id="KW-1185">Reference proteome</keyword>
<dbReference type="PRINTS" id="PR00838">
    <property type="entry name" value="V5ALLERGEN"/>
</dbReference>
<evidence type="ECO:0000256" key="1">
    <source>
        <dbReference type="SAM" id="MobiDB-lite"/>
    </source>
</evidence>
<dbReference type="Proteomes" id="UP000515163">
    <property type="component" value="Unplaced"/>
</dbReference>
<organism evidence="3 4">
    <name type="scientific">Actinia tenebrosa</name>
    <name type="common">Australian red waratah sea anemone</name>
    <dbReference type="NCBI Taxonomy" id="6105"/>
    <lineage>
        <taxon>Eukaryota</taxon>
        <taxon>Metazoa</taxon>
        <taxon>Cnidaria</taxon>
        <taxon>Anthozoa</taxon>
        <taxon>Hexacorallia</taxon>
        <taxon>Actiniaria</taxon>
        <taxon>Actiniidae</taxon>
        <taxon>Actinia</taxon>
    </lineage>
</organism>
<dbReference type="InterPro" id="IPR035940">
    <property type="entry name" value="CAP_sf"/>
</dbReference>
<proteinExistence type="predicted"/>
<dbReference type="InterPro" id="IPR018244">
    <property type="entry name" value="Allrgn_V5/Tpx1_CS"/>
</dbReference>
<dbReference type="SUPFAM" id="SSF55797">
    <property type="entry name" value="PR-1-like"/>
    <property type="match status" value="2"/>
</dbReference>
<dbReference type="InterPro" id="IPR002413">
    <property type="entry name" value="V5_allergen-like"/>
</dbReference>
<dbReference type="AlphaFoldDB" id="A0A6P8HAT5"/>
<evidence type="ECO:0000259" key="2">
    <source>
        <dbReference type="SMART" id="SM00198"/>
    </source>
</evidence>
<reference evidence="4" key="1">
    <citation type="submission" date="2025-08" db="UniProtKB">
        <authorList>
            <consortium name="RefSeq"/>
        </authorList>
    </citation>
    <scope>IDENTIFICATION</scope>
    <source>
        <tissue evidence="4">Tentacle</tissue>
    </source>
</reference>
<protein>
    <submittedName>
        <fullName evidence="4">Cell wall protein PRY3-like isoform X1</fullName>
    </submittedName>
</protein>
<dbReference type="InterPro" id="IPR001283">
    <property type="entry name" value="CRISP-related"/>
</dbReference>
<dbReference type="GO" id="GO:0005576">
    <property type="term" value="C:extracellular region"/>
    <property type="evidence" value="ECO:0007669"/>
    <property type="project" value="InterPro"/>
</dbReference>
<evidence type="ECO:0000313" key="4">
    <source>
        <dbReference type="RefSeq" id="XP_031549605.1"/>
    </source>
</evidence>
<sequence length="360" mass="40696">MSSIILESDIKGSFKMDVFARKSLEAHNKYRAQHNVQALTWSNSIAREAEAWAKTLAKKGKLMHNKDRKSGEGENIFMSSAADFESVGADATDSWYSEVEKYDFKRGGHQPQTGHFTQVVWKESTELGMGRAKSKNGMVFVVARYKPAGNNLRDFDNNVLPKVSSGQRSPGTNNEINSAKQPQPAEQKPTYKDENKGMSPINLTIKPTTVTLDGNNISNILQSHNKYRVMHDAAPLKWSEVLARTAQAWAEKIAREGRLVHASREDRYYKGENICRMCSHFNTDDAIRIWYSERSNYDYDKPGFDLSTGHFTQIVWRDTREVGVGMAKSPDGKLTYMVARYNPPGNILNRFEVNVVSDVQ</sequence>
<accession>A0A6P8HAT5</accession>
<dbReference type="PROSITE" id="PS01009">
    <property type="entry name" value="CRISP_1"/>
    <property type="match status" value="2"/>
</dbReference>
<dbReference type="Pfam" id="PF00188">
    <property type="entry name" value="CAP"/>
    <property type="match status" value="2"/>
</dbReference>